<comment type="cofactor">
    <cofactor evidence="1">
        <name>Mn(2+)</name>
        <dbReference type="ChEBI" id="CHEBI:29035"/>
    </cofactor>
</comment>
<evidence type="ECO:0000256" key="9">
    <source>
        <dbReference type="RuleBase" id="RU003465"/>
    </source>
</evidence>
<evidence type="ECO:0000256" key="6">
    <source>
        <dbReference type="ARBA" id="ARBA00022842"/>
    </source>
</evidence>
<evidence type="ECO:0000256" key="3">
    <source>
        <dbReference type="ARBA" id="ARBA00013081"/>
    </source>
</evidence>
<dbReference type="PROSITE" id="PS51746">
    <property type="entry name" value="PPM_2"/>
    <property type="match status" value="1"/>
</dbReference>
<comment type="caution">
    <text evidence="12">The sequence shown here is derived from an EMBL/GenBank/DDBJ whole genome shotgun (WGS) entry which is preliminary data.</text>
</comment>
<name>A0A978VQV8_ZIZJJ</name>
<dbReference type="Gene3D" id="3.60.40.10">
    <property type="entry name" value="PPM-type phosphatase domain"/>
    <property type="match status" value="2"/>
</dbReference>
<dbReference type="InterPro" id="IPR036457">
    <property type="entry name" value="PPM-type-like_dom_sf"/>
</dbReference>
<dbReference type="SMART" id="SM00332">
    <property type="entry name" value="PP2Cc"/>
    <property type="match status" value="1"/>
</dbReference>
<sequence length="541" mass="59794">MTEFNRRMLEGDEEDSPAKCRQRRRRRIEMRRLAALSAASSPPSDSQGLRENSEESQSESEEKRIRTAERKYFSTSHISTSANGAEQSVEAPAREPVFGMMSVSGRSRDMEDAVTTRTWLCRPAICRRRPVHFFAVYDGHGGPHVAAMCRERMHVFVEEELMSVDCTWDVQSVDGGSGSSSTEGDELDEVEEERWRRVMKRSFERMDQVALSTCACGTMGCNCGRHPIEVALGGSTAVVAVLTPDHIVVANCGDSRAVLCRGGRALPLSNDHKRLVLEGPFSYEDLCGSDVRLQPDRSDELKRIEAAGGRVIFLNGARVEGILAMSRAIGNIYAYIYIYIYILSNDLLLNLTKSIKNVHIYVVILEKWCCIWLMMVYFDLKEHACSQRNVLHINNSTIWVVGLVSAYDVSPPIAFQGSKGQKLVQIPIGGDKYLKPVVISEPDITFTKREPDDECLILASDGLWDVLSSDLACGVASECLREGNRSASAIDLNAGPQMEDEGAGALYPSRSALAAALLTRLALGRKSSDNVSVIVVDLKRS</sequence>
<dbReference type="CDD" id="cd00143">
    <property type="entry name" value="PP2Cc"/>
    <property type="match status" value="1"/>
</dbReference>
<evidence type="ECO:0000256" key="7">
    <source>
        <dbReference type="ARBA" id="ARBA00022912"/>
    </source>
</evidence>
<accession>A0A978VQV8</accession>
<feature type="domain" description="PPM-type phosphatase" evidence="11">
    <location>
        <begin position="97"/>
        <end position="538"/>
    </location>
</feature>
<evidence type="ECO:0000256" key="10">
    <source>
        <dbReference type="SAM" id="MobiDB-lite"/>
    </source>
</evidence>
<dbReference type="PANTHER" id="PTHR47992">
    <property type="entry name" value="PROTEIN PHOSPHATASE"/>
    <property type="match status" value="1"/>
</dbReference>
<evidence type="ECO:0000259" key="11">
    <source>
        <dbReference type="PROSITE" id="PS51746"/>
    </source>
</evidence>
<feature type="compositionally biased region" description="Basic and acidic residues" evidence="10">
    <location>
        <begin position="60"/>
        <end position="72"/>
    </location>
</feature>
<evidence type="ECO:0000313" key="12">
    <source>
        <dbReference type="EMBL" id="KAH7537933.1"/>
    </source>
</evidence>
<keyword evidence="4" id="KW-0479">Metal-binding</keyword>
<dbReference type="InterPro" id="IPR015655">
    <property type="entry name" value="PP2C"/>
</dbReference>
<proteinExistence type="inferred from homology"/>
<dbReference type="PROSITE" id="PS01032">
    <property type="entry name" value="PPM_1"/>
    <property type="match status" value="1"/>
</dbReference>
<evidence type="ECO:0000256" key="5">
    <source>
        <dbReference type="ARBA" id="ARBA00022801"/>
    </source>
</evidence>
<keyword evidence="8" id="KW-0464">Manganese</keyword>
<comment type="similarity">
    <text evidence="9">Belongs to the PP2C family.</text>
</comment>
<feature type="region of interest" description="Disordered" evidence="10">
    <location>
        <begin position="1"/>
        <end position="93"/>
    </location>
</feature>
<keyword evidence="7 9" id="KW-0904">Protein phosphatase</keyword>
<gene>
    <name evidence="12" type="ORF">FEM48_Zijuj03G0145500</name>
</gene>
<dbReference type="GO" id="GO:0004722">
    <property type="term" value="F:protein serine/threonine phosphatase activity"/>
    <property type="evidence" value="ECO:0007669"/>
    <property type="project" value="UniProtKB-EC"/>
</dbReference>
<feature type="compositionally biased region" description="Polar residues" evidence="10">
    <location>
        <begin position="73"/>
        <end position="86"/>
    </location>
</feature>
<feature type="compositionally biased region" description="Low complexity" evidence="10">
    <location>
        <begin position="33"/>
        <end position="44"/>
    </location>
</feature>
<dbReference type="SUPFAM" id="SSF81606">
    <property type="entry name" value="PP2C-like"/>
    <property type="match status" value="1"/>
</dbReference>
<protein>
    <recommendedName>
        <fullName evidence="3">protein-serine/threonine phosphatase</fullName>
        <ecNumber evidence="3">3.1.3.16</ecNumber>
    </recommendedName>
</protein>
<organism evidence="12 13">
    <name type="scientific">Ziziphus jujuba var. spinosa</name>
    <dbReference type="NCBI Taxonomy" id="714518"/>
    <lineage>
        <taxon>Eukaryota</taxon>
        <taxon>Viridiplantae</taxon>
        <taxon>Streptophyta</taxon>
        <taxon>Embryophyta</taxon>
        <taxon>Tracheophyta</taxon>
        <taxon>Spermatophyta</taxon>
        <taxon>Magnoliopsida</taxon>
        <taxon>eudicotyledons</taxon>
        <taxon>Gunneridae</taxon>
        <taxon>Pentapetalae</taxon>
        <taxon>rosids</taxon>
        <taxon>fabids</taxon>
        <taxon>Rosales</taxon>
        <taxon>Rhamnaceae</taxon>
        <taxon>Paliureae</taxon>
        <taxon>Ziziphus</taxon>
    </lineage>
</organism>
<dbReference type="EC" id="3.1.3.16" evidence="3"/>
<dbReference type="InterPro" id="IPR001932">
    <property type="entry name" value="PPM-type_phosphatase-like_dom"/>
</dbReference>
<evidence type="ECO:0000256" key="2">
    <source>
        <dbReference type="ARBA" id="ARBA00001946"/>
    </source>
</evidence>
<evidence type="ECO:0000313" key="13">
    <source>
        <dbReference type="Proteomes" id="UP000813462"/>
    </source>
</evidence>
<feature type="compositionally biased region" description="Basic and acidic residues" evidence="10">
    <location>
        <begin position="1"/>
        <end position="10"/>
    </location>
</feature>
<evidence type="ECO:0000256" key="8">
    <source>
        <dbReference type="ARBA" id="ARBA00023211"/>
    </source>
</evidence>
<keyword evidence="5 9" id="KW-0378">Hydrolase</keyword>
<keyword evidence="6" id="KW-0460">Magnesium</keyword>
<dbReference type="AlphaFoldDB" id="A0A978VQV8"/>
<dbReference type="InterPro" id="IPR000222">
    <property type="entry name" value="PP2C_BS"/>
</dbReference>
<evidence type="ECO:0000256" key="1">
    <source>
        <dbReference type="ARBA" id="ARBA00001936"/>
    </source>
</evidence>
<dbReference type="Proteomes" id="UP000813462">
    <property type="component" value="Unassembled WGS sequence"/>
</dbReference>
<dbReference type="EMBL" id="JAEACU010000003">
    <property type="protein sequence ID" value="KAH7537933.1"/>
    <property type="molecule type" value="Genomic_DNA"/>
</dbReference>
<dbReference type="Pfam" id="PF00481">
    <property type="entry name" value="PP2C"/>
    <property type="match status" value="3"/>
</dbReference>
<feature type="compositionally biased region" description="Basic residues" evidence="10">
    <location>
        <begin position="20"/>
        <end position="29"/>
    </location>
</feature>
<dbReference type="GO" id="GO:0046872">
    <property type="term" value="F:metal ion binding"/>
    <property type="evidence" value="ECO:0007669"/>
    <property type="project" value="UniProtKB-KW"/>
</dbReference>
<reference evidence="12" key="1">
    <citation type="journal article" date="2021" name="Front. Plant Sci.">
        <title>Chromosome-Scale Genome Assembly for Chinese Sour Jujube and Insights Into Its Genome Evolution and Domestication Signature.</title>
        <authorList>
            <person name="Shen L.-Y."/>
            <person name="Luo H."/>
            <person name="Wang X.-L."/>
            <person name="Wang X.-M."/>
            <person name="Qiu X.-J."/>
            <person name="Liu H."/>
            <person name="Zhou S.-S."/>
            <person name="Jia K.-H."/>
            <person name="Nie S."/>
            <person name="Bao Y.-T."/>
            <person name="Zhang R.-G."/>
            <person name="Yun Q.-Z."/>
            <person name="Chai Y.-H."/>
            <person name="Lu J.-Y."/>
            <person name="Li Y."/>
            <person name="Zhao S.-W."/>
            <person name="Mao J.-F."/>
            <person name="Jia S.-G."/>
            <person name="Mao Y.-M."/>
        </authorList>
    </citation>
    <scope>NUCLEOTIDE SEQUENCE</scope>
    <source>
        <strain evidence="12">AT0</strain>
        <tissue evidence="12">Leaf</tissue>
    </source>
</reference>
<comment type="cofactor">
    <cofactor evidence="2">
        <name>Mg(2+)</name>
        <dbReference type="ChEBI" id="CHEBI:18420"/>
    </cofactor>
</comment>
<evidence type="ECO:0000256" key="4">
    <source>
        <dbReference type="ARBA" id="ARBA00022723"/>
    </source>
</evidence>